<name>A0A1H6TDZ6_9LACT</name>
<organism evidence="1 2">
    <name type="scientific">Alkalibacterium gilvum</name>
    <dbReference type="NCBI Taxonomy" id="1130080"/>
    <lineage>
        <taxon>Bacteria</taxon>
        <taxon>Bacillati</taxon>
        <taxon>Bacillota</taxon>
        <taxon>Bacilli</taxon>
        <taxon>Lactobacillales</taxon>
        <taxon>Carnobacteriaceae</taxon>
        <taxon>Alkalibacterium</taxon>
    </lineage>
</organism>
<dbReference type="AlphaFoldDB" id="A0A1H6TDZ6"/>
<gene>
    <name evidence="1" type="ORF">SAMN04488113_11637</name>
</gene>
<dbReference type="RefSeq" id="WP_091634490.1">
    <property type="nucleotide sequence ID" value="NZ_FNYW01000016.1"/>
</dbReference>
<dbReference type="EMBL" id="FNYW01000016">
    <property type="protein sequence ID" value="SEI75307.1"/>
    <property type="molecule type" value="Genomic_DNA"/>
</dbReference>
<sequence length="176" mass="20253">MNKNIGLIGLSILLLLSVVSVVGLYSENTELKEEVSALTTQQDYESEEVQEVPNVEEKVQFIQTAFKNMLNYTNETYNKRLEEAENYFTVESTELLQGVGTDEDPSIAIQSSTSNEQVYQSLQGDDQFIYVSEVSYQVEENDPVVIDYFYQFTLIERNNEYRIDNVEIIPKQPTVY</sequence>
<evidence type="ECO:0000313" key="1">
    <source>
        <dbReference type="EMBL" id="SEI75307.1"/>
    </source>
</evidence>
<accession>A0A1H6TDZ6</accession>
<evidence type="ECO:0008006" key="3">
    <source>
        <dbReference type="Google" id="ProtNLM"/>
    </source>
</evidence>
<proteinExistence type="predicted"/>
<dbReference type="Proteomes" id="UP000198564">
    <property type="component" value="Unassembled WGS sequence"/>
</dbReference>
<reference evidence="2" key="1">
    <citation type="submission" date="2016-10" db="EMBL/GenBank/DDBJ databases">
        <authorList>
            <person name="Varghese N."/>
            <person name="Submissions S."/>
        </authorList>
    </citation>
    <scope>NUCLEOTIDE SEQUENCE [LARGE SCALE GENOMIC DNA]</scope>
    <source>
        <strain evidence="2">DSM 25751</strain>
    </source>
</reference>
<protein>
    <recommendedName>
        <fullName evidence="3">Conjugative transposon protein TcpC</fullName>
    </recommendedName>
</protein>
<evidence type="ECO:0000313" key="2">
    <source>
        <dbReference type="Proteomes" id="UP000198564"/>
    </source>
</evidence>
<keyword evidence="2" id="KW-1185">Reference proteome</keyword>
<dbReference type="OrthoDB" id="9894856at2"/>